<proteinExistence type="predicted"/>
<evidence type="ECO:0000313" key="2">
    <source>
        <dbReference type="Proteomes" id="UP000596660"/>
    </source>
</evidence>
<reference evidence="1" key="2">
    <citation type="submission" date="2021-03" db="UniProtKB">
        <authorList>
            <consortium name="EnsemblPlants"/>
        </authorList>
    </citation>
    <scope>IDENTIFICATION</scope>
</reference>
<sequence>MCVSACRNSAAMWLKLGAFFNQCTRIVTNSRSASNKIQEFTGILILLSVGVHTGLGIARRVVVEVEIVWRIRNGYPPASDHSGSDRYLDRCPLNMAGIEIWRRYEVVMGMLLVDQLPMTEKALDTRLTLMMLREKQTELILLLILLLF</sequence>
<dbReference type="Proteomes" id="UP000596660">
    <property type="component" value="Unplaced"/>
</dbReference>
<organism evidence="1 2">
    <name type="scientific">Chenopodium quinoa</name>
    <name type="common">Quinoa</name>
    <dbReference type="NCBI Taxonomy" id="63459"/>
    <lineage>
        <taxon>Eukaryota</taxon>
        <taxon>Viridiplantae</taxon>
        <taxon>Streptophyta</taxon>
        <taxon>Embryophyta</taxon>
        <taxon>Tracheophyta</taxon>
        <taxon>Spermatophyta</taxon>
        <taxon>Magnoliopsida</taxon>
        <taxon>eudicotyledons</taxon>
        <taxon>Gunneridae</taxon>
        <taxon>Pentapetalae</taxon>
        <taxon>Caryophyllales</taxon>
        <taxon>Chenopodiaceae</taxon>
        <taxon>Chenopodioideae</taxon>
        <taxon>Atripliceae</taxon>
        <taxon>Chenopodium</taxon>
    </lineage>
</organism>
<dbReference type="Gramene" id="AUR62020087-RA">
    <property type="protein sequence ID" value="AUR62020087-RA:cds"/>
    <property type="gene ID" value="AUR62020087"/>
</dbReference>
<dbReference type="AlphaFoldDB" id="A0A803LX86"/>
<reference evidence="1" key="1">
    <citation type="journal article" date="2017" name="Nature">
        <title>The genome of Chenopodium quinoa.</title>
        <authorList>
            <person name="Jarvis D.E."/>
            <person name="Ho Y.S."/>
            <person name="Lightfoot D.J."/>
            <person name="Schmoeckel S.M."/>
            <person name="Li B."/>
            <person name="Borm T.J.A."/>
            <person name="Ohyanagi H."/>
            <person name="Mineta K."/>
            <person name="Michell C.T."/>
            <person name="Saber N."/>
            <person name="Kharbatia N.M."/>
            <person name="Rupper R.R."/>
            <person name="Sharp A.R."/>
            <person name="Dally N."/>
            <person name="Boughton B.A."/>
            <person name="Woo Y.H."/>
            <person name="Gao G."/>
            <person name="Schijlen E.G.W.M."/>
            <person name="Guo X."/>
            <person name="Momin A.A."/>
            <person name="Negrao S."/>
            <person name="Al-Babili S."/>
            <person name="Gehring C."/>
            <person name="Roessner U."/>
            <person name="Jung C."/>
            <person name="Murphy K."/>
            <person name="Arold S.T."/>
            <person name="Gojobori T."/>
            <person name="van der Linden C.G."/>
            <person name="van Loo E.N."/>
            <person name="Jellen E.N."/>
            <person name="Maughan P.J."/>
            <person name="Tester M."/>
        </authorList>
    </citation>
    <scope>NUCLEOTIDE SEQUENCE [LARGE SCALE GENOMIC DNA]</scope>
    <source>
        <strain evidence="1">cv. PI 614886</strain>
    </source>
</reference>
<name>A0A803LX86_CHEQI</name>
<protein>
    <submittedName>
        <fullName evidence="1">Uncharacterized protein</fullName>
    </submittedName>
</protein>
<evidence type="ECO:0000313" key="1">
    <source>
        <dbReference type="EnsemblPlants" id="AUR62020087-RA:cds"/>
    </source>
</evidence>
<accession>A0A803LX86</accession>
<dbReference type="EnsemblPlants" id="AUR62020087-RA">
    <property type="protein sequence ID" value="AUR62020087-RA:cds"/>
    <property type="gene ID" value="AUR62020087"/>
</dbReference>
<keyword evidence="2" id="KW-1185">Reference proteome</keyword>